<reference evidence="5 6" key="1">
    <citation type="submission" date="2019-07" db="EMBL/GenBank/DDBJ databases">
        <title>Novel species of Flavobacterium.</title>
        <authorList>
            <person name="Liu Q."/>
            <person name="Xin Y.-H."/>
        </authorList>
    </citation>
    <scope>NUCLEOTIDE SEQUENCE [LARGE SCALE GENOMIC DNA]</scope>
    <source>
        <strain evidence="5 6">LB1R34</strain>
    </source>
</reference>
<accession>A0A553E904</accession>
<dbReference type="InterPro" id="IPR021109">
    <property type="entry name" value="Peptidase_aspartic_dom_sf"/>
</dbReference>
<dbReference type="InterPro" id="IPR001995">
    <property type="entry name" value="Peptidase_A2_cat"/>
</dbReference>
<name>A0A553E904_9FLAO</name>
<feature type="signal peptide" evidence="2">
    <location>
        <begin position="1"/>
        <end position="19"/>
    </location>
</feature>
<dbReference type="Gene3D" id="2.40.70.10">
    <property type="entry name" value="Acid Proteases"/>
    <property type="match status" value="1"/>
</dbReference>
<protein>
    <submittedName>
        <fullName evidence="5">PDZ domain-containing protein</fullName>
    </submittedName>
</protein>
<feature type="chain" id="PRO_5021913769" evidence="2">
    <location>
        <begin position="20"/>
        <end position="442"/>
    </location>
</feature>
<comment type="caution">
    <text evidence="5">The sequence shown here is derived from an EMBL/GenBank/DDBJ whole genome shotgun (WGS) entry which is preliminary data.</text>
</comment>
<dbReference type="OrthoDB" id="3521766at2"/>
<proteinExistence type="predicted"/>
<dbReference type="EMBL" id="VJZT01000003">
    <property type="protein sequence ID" value="TRX41412.1"/>
    <property type="molecule type" value="Genomic_DNA"/>
</dbReference>
<dbReference type="InterPro" id="IPR036034">
    <property type="entry name" value="PDZ_sf"/>
</dbReference>
<evidence type="ECO:0000256" key="1">
    <source>
        <dbReference type="ARBA" id="ARBA00022801"/>
    </source>
</evidence>
<dbReference type="Gene3D" id="2.30.42.10">
    <property type="match status" value="1"/>
</dbReference>
<evidence type="ECO:0000259" key="3">
    <source>
        <dbReference type="PROSITE" id="PS50106"/>
    </source>
</evidence>
<sequence length="442" mass="49815">MKKLIFLFFFLLGFQSPFAQDGFTIDSKLDKVTIPFQLINNLIFIPLQVNGIELTFLLDSGVEETILFSLEDKKDINFYNVEKIDLRGLGSNAAIEGLKSAHNTLDYNGLKSTNESLYVILDQSFNLSAHVGIPVNGIIGYNFFKNNLVEVNYANKKVIVYRANAKNLKKFDTKFEKIPISIERAKPYAQTNLTLNGNPVQAKLLLDIGNSDAIWLFQNHSDAIQVPARNFEDFLGKGFSGDVAGKRAMISQFKIARFQFDNPIVAFPDSSSIKNVKMVPGRLGSVGGEILRRFSLVFDYQQGNLYLKKNASYHAPFTYNKSGIELQQNGMQWVEEMVRLENVPLSSGTSDSGGIKVTHDFKYKFNLKPIYEIGNLRENSPAANAGLLVGDIIITINRTPVHKYSLQKINTLLKSEEEKWITLEIKRGNQNLTFQFQLLNVL</sequence>
<dbReference type="AlphaFoldDB" id="A0A553E904"/>
<evidence type="ECO:0000256" key="2">
    <source>
        <dbReference type="SAM" id="SignalP"/>
    </source>
</evidence>
<feature type="domain" description="PDZ" evidence="3">
    <location>
        <begin position="342"/>
        <end position="415"/>
    </location>
</feature>
<dbReference type="InterPro" id="IPR001478">
    <property type="entry name" value="PDZ"/>
</dbReference>
<dbReference type="GO" id="GO:0006508">
    <property type="term" value="P:proteolysis"/>
    <property type="evidence" value="ECO:0007669"/>
    <property type="project" value="InterPro"/>
</dbReference>
<keyword evidence="6" id="KW-1185">Reference proteome</keyword>
<feature type="domain" description="Peptidase A2" evidence="4">
    <location>
        <begin position="54"/>
        <end position="91"/>
    </location>
</feature>
<dbReference type="PROSITE" id="PS50175">
    <property type="entry name" value="ASP_PROT_RETROV"/>
    <property type="match status" value="1"/>
</dbReference>
<dbReference type="Proteomes" id="UP000316371">
    <property type="component" value="Unassembled WGS sequence"/>
</dbReference>
<evidence type="ECO:0000313" key="6">
    <source>
        <dbReference type="Proteomes" id="UP000316371"/>
    </source>
</evidence>
<evidence type="ECO:0000259" key="4">
    <source>
        <dbReference type="PROSITE" id="PS50175"/>
    </source>
</evidence>
<keyword evidence="1" id="KW-0378">Hydrolase</keyword>
<dbReference type="GO" id="GO:0004190">
    <property type="term" value="F:aspartic-type endopeptidase activity"/>
    <property type="evidence" value="ECO:0007669"/>
    <property type="project" value="InterPro"/>
</dbReference>
<dbReference type="RefSeq" id="WP_144255599.1">
    <property type="nucleotide sequence ID" value="NZ_VJZT01000003.1"/>
</dbReference>
<dbReference type="PROSITE" id="PS50106">
    <property type="entry name" value="PDZ"/>
    <property type="match status" value="1"/>
</dbReference>
<dbReference type="InterPro" id="IPR041489">
    <property type="entry name" value="PDZ_6"/>
</dbReference>
<dbReference type="Pfam" id="PF17820">
    <property type="entry name" value="PDZ_6"/>
    <property type="match status" value="1"/>
</dbReference>
<keyword evidence="2" id="KW-0732">Signal</keyword>
<evidence type="ECO:0000313" key="5">
    <source>
        <dbReference type="EMBL" id="TRX41412.1"/>
    </source>
</evidence>
<organism evidence="5 6">
    <name type="scientific">Flavobacterium restrictum</name>
    <dbReference type="NCBI Taxonomy" id="2594428"/>
    <lineage>
        <taxon>Bacteria</taxon>
        <taxon>Pseudomonadati</taxon>
        <taxon>Bacteroidota</taxon>
        <taxon>Flavobacteriia</taxon>
        <taxon>Flavobacteriales</taxon>
        <taxon>Flavobacteriaceae</taxon>
        <taxon>Flavobacterium</taxon>
    </lineage>
</organism>
<gene>
    <name evidence="5" type="ORF">FNW21_04750</name>
</gene>
<dbReference type="SUPFAM" id="SSF50156">
    <property type="entry name" value="PDZ domain-like"/>
    <property type="match status" value="1"/>
</dbReference>
<dbReference type="SMART" id="SM00228">
    <property type="entry name" value="PDZ"/>
    <property type="match status" value="1"/>
</dbReference>